<feature type="compositionally biased region" description="Basic and acidic residues" evidence="2">
    <location>
        <begin position="809"/>
        <end position="819"/>
    </location>
</feature>
<evidence type="ECO:0000256" key="1">
    <source>
        <dbReference type="SAM" id="Coils"/>
    </source>
</evidence>
<name>A0AAD5SWX5_9FUNG</name>
<protein>
    <submittedName>
        <fullName evidence="3">Uncharacterized protein</fullName>
    </submittedName>
</protein>
<accession>A0AAD5SWX5</accession>
<dbReference type="Proteomes" id="UP001211907">
    <property type="component" value="Unassembled WGS sequence"/>
</dbReference>
<dbReference type="EMBL" id="JADGJH010001335">
    <property type="protein sequence ID" value="KAJ3114862.1"/>
    <property type="molecule type" value="Genomic_DNA"/>
</dbReference>
<evidence type="ECO:0000256" key="2">
    <source>
        <dbReference type="SAM" id="MobiDB-lite"/>
    </source>
</evidence>
<keyword evidence="1" id="KW-0175">Coiled coil</keyword>
<feature type="coiled-coil region" evidence="1">
    <location>
        <begin position="188"/>
        <end position="219"/>
    </location>
</feature>
<proteinExistence type="predicted"/>
<dbReference type="AlphaFoldDB" id="A0AAD5SWX5"/>
<feature type="region of interest" description="Disordered" evidence="2">
    <location>
        <begin position="795"/>
        <end position="826"/>
    </location>
</feature>
<organism evidence="3 4">
    <name type="scientific">Physocladia obscura</name>
    <dbReference type="NCBI Taxonomy" id="109957"/>
    <lineage>
        <taxon>Eukaryota</taxon>
        <taxon>Fungi</taxon>
        <taxon>Fungi incertae sedis</taxon>
        <taxon>Chytridiomycota</taxon>
        <taxon>Chytridiomycota incertae sedis</taxon>
        <taxon>Chytridiomycetes</taxon>
        <taxon>Chytridiales</taxon>
        <taxon>Chytriomycetaceae</taxon>
        <taxon>Physocladia</taxon>
    </lineage>
</organism>
<comment type="caution">
    <text evidence="3">The sequence shown here is derived from an EMBL/GenBank/DDBJ whole genome shotgun (WGS) entry which is preliminary data.</text>
</comment>
<keyword evidence="4" id="KW-1185">Reference proteome</keyword>
<reference evidence="3" key="1">
    <citation type="submission" date="2020-05" db="EMBL/GenBank/DDBJ databases">
        <title>Phylogenomic resolution of chytrid fungi.</title>
        <authorList>
            <person name="Stajich J.E."/>
            <person name="Amses K."/>
            <person name="Simmons R."/>
            <person name="Seto K."/>
            <person name="Myers J."/>
            <person name="Bonds A."/>
            <person name="Quandt C.A."/>
            <person name="Barry K."/>
            <person name="Liu P."/>
            <person name="Grigoriev I."/>
            <person name="Longcore J.E."/>
            <person name="James T.Y."/>
        </authorList>
    </citation>
    <scope>NUCLEOTIDE SEQUENCE</scope>
    <source>
        <strain evidence="3">JEL0513</strain>
    </source>
</reference>
<evidence type="ECO:0000313" key="3">
    <source>
        <dbReference type="EMBL" id="KAJ3114862.1"/>
    </source>
</evidence>
<evidence type="ECO:0000313" key="4">
    <source>
        <dbReference type="Proteomes" id="UP001211907"/>
    </source>
</evidence>
<feature type="coiled-coil region" evidence="1">
    <location>
        <begin position="329"/>
        <end position="568"/>
    </location>
</feature>
<gene>
    <name evidence="3" type="ORF">HK100_001535</name>
</gene>
<sequence>MAVFEHCLSKHAEYSKLESFHEIDEIADAILTQPPPLYNVVKDPTITENAVLENVSQRIERDRNVFCEAQLLHKLKTKGPTIGSSHFFSGAIYKRTIESKDREIRQLREKLYDKTVSSKIDEVNVKNLKAALNKSMKYYCYAEEWQHHESERLQQDVRYLKAEMSSLMAFLINSEEEKRTMLIEMESIRNVSSAKDEERKNIETQRNEYKQKLADAYTEYLSTNELITRLRKEAEHGSDAIISRNEVLQRNIDKISKDFEITAKDLAAATLKIRDLQFELDEMVLQFNITGQAQKTAEDLNVRLGSELDQLKTTYNELRHLQSETAMRVVGLEKHIRDLEQLLEVTRTELENQASDLRTDLMAVTELKRELEELLKSSRQEVEKLSMALKSLTRTKDQTETAFRIAVQKHEKDIASREEEIKELKKLRVEDADAFKKLQEQKEQLMFQVTDLQNNLDRELSNVNVLSFEVNTLKRTSEEKIFNLEEQVEKLTNAKINLANDKRTLAEKLRVTRIDLQDKEQQLDKISTEFEGFKAGAAETVVGLRGELKDIHAKHETLSDNHKSLNQKQVILIDSNLELTVVQESLKKQVKILEGKTEDAHSQIKVLQDKNQAIYNELEISQNDKNEMKIHLDSVLQKLLETTSILNQERGESSNTIKEKTEQIIKMSKDLYRTTEDRTRLDTLCVILQEQVRCLEENLQDTQVKLAAEVFNKEQFEVHLYDLRRKLMAERSLRSDFEHMHGKIDRMLASKQLERLAAMKMRDRKLMEVSKQLALEHVRLQGISAMLPSDENLQTIESPEIPDFNPDGKPAKNKREPDMRVTVTKK</sequence>